<accession>A0AAD7B5I9</accession>
<dbReference type="Pfam" id="PF01915">
    <property type="entry name" value="Glyco_hydro_3_C"/>
    <property type="match status" value="1"/>
</dbReference>
<dbReference type="AlphaFoldDB" id="A0AAD7B5I9"/>
<keyword evidence="7" id="KW-0325">Glycoprotein</keyword>
<dbReference type="InterPro" id="IPR026891">
    <property type="entry name" value="Fn3-like"/>
</dbReference>
<evidence type="ECO:0000256" key="12">
    <source>
        <dbReference type="SAM" id="MobiDB-lite"/>
    </source>
</evidence>
<evidence type="ECO:0000256" key="1">
    <source>
        <dbReference type="ARBA" id="ARBA00000448"/>
    </source>
</evidence>
<evidence type="ECO:0000256" key="2">
    <source>
        <dbReference type="ARBA" id="ARBA00004987"/>
    </source>
</evidence>
<comment type="similarity">
    <text evidence="3 11">Belongs to the glycosyl hydrolase 3 family.</text>
</comment>
<dbReference type="PROSITE" id="PS00775">
    <property type="entry name" value="GLYCOSYL_HYDROL_F3"/>
    <property type="match status" value="1"/>
</dbReference>
<keyword evidence="10 11" id="KW-0624">Polysaccharide degradation</keyword>
<keyword evidence="9 11" id="KW-0326">Glycosidase</keyword>
<comment type="pathway">
    <text evidence="2 11">Glycan metabolism; cellulose degradation.</text>
</comment>
<dbReference type="InterPro" id="IPR001764">
    <property type="entry name" value="Glyco_hydro_3_N"/>
</dbReference>
<dbReference type="SUPFAM" id="SSF51445">
    <property type="entry name" value="(Trans)glycosidases"/>
    <property type="match status" value="1"/>
</dbReference>
<name>A0AAD7B5I9_9AGAR</name>
<dbReference type="SMART" id="SM01217">
    <property type="entry name" value="Fn3_like"/>
    <property type="match status" value="1"/>
</dbReference>
<dbReference type="Pfam" id="PF00933">
    <property type="entry name" value="Glyco_hydro_3"/>
    <property type="match status" value="1"/>
</dbReference>
<reference evidence="14" key="1">
    <citation type="submission" date="2023-03" db="EMBL/GenBank/DDBJ databases">
        <title>Massive genome expansion in bonnet fungi (Mycena s.s.) driven by repeated elements and novel gene families across ecological guilds.</title>
        <authorList>
            <consortium name="Lawrence Berkeley National Laboratory"/>
            <person name="Harder C.B."/>
            <person name="Miyauchi S."/>
            <person name="Viragh M."/>
            <person name="Kuo A."/>
            <person name="Thoen E."/>
            <person name="Andreopoulos B."/>
            <person name="Lu D."/>
            <person name="Skrede I."/>
            <person name="Drula E."/>
            <person name="Henrissat B."/>
            <person name="Morin E."/>
            <person name="Kohler A."/>
            <person name="Barry K."/>
            <person name="LaButti K."/>
            <person name="Morin E."/>
            <person name="Salamov A."/>
            <person name="Lipzen A."/>
            <person name="Mereny Z."/>
            <person name="Hegedus B."/>
            <person name="Baldrian P."/>
            <person name="Stursova M."/>
            <person name="Weitz H."/>
            <person name="Taylor A."/>
            <person name="Grigoriev I.V."/>
            <person name="Nagy L.G."/>
            <person name="Martin F."/>
            <person name="Kauserud H."/>
        </authorList>
    </citation>
    <scope>NUCLEOTIDE SEQUENCE</scope>
    <source>
        <strain evidence="14">9284</strain>
    </source>
</reference>
<evidence type="ECO:0000259" key="13">
    <source>
        <dbReference type="SMART" id="SM01217"/>
    </source>
</evidence>
<dbReference type="FunFam" id="3.40.50.1700:FF:000003">
    <property type="entry name" value="Probable beta-glucosidase"/>
    <property type="match status" value="1"/>
</dbReference>
<dbReference type="Gene3D" id="3.20.20.300">
    <property type="entry name" value="Glycoside hydrolase, family 3, N-terminal domain"/>
    <property type="match status" value="1"/>
</dbReference>
<evidence type="ECO:0000256" key="9">
    <source>
        <dbReference type="ARBA" id="ARBA00023295"/>
    </source>
</evidence>
<evidence type="ECO:0000256" key="3">
    <source>
        <dbReference type="ARBA" id="ARBA00005336"/>
    </source>
</evidence>
<sequence>MWLASGITSAQMGKTYGILGGELCKDETLDKAFPVLGSICSQTTGIVALSFVIWVIRPILPHLALADVVNGIPDSAPAGFDQWTSPIVLPAPNTTGQNGWASSVARARAFVAQLTLAEKINVTTGVDTGASSRCLGNTGTILCLHDSPIGVRLTDFVSAFPAGINAASTWDRDLIEKRGYAMGSEHKGKGVNIVLGPGTNLARVAAAGRNWEAFGADPFLAGVATAASIEGYQSAGVIAGTHFCGGSEAKQVESSNIDDRTLHEVYVWPFAEAVKVGVAAVMCSYNYINQTQACQNSKLINGVLKEELGFQGFIMSDWAAMINGLQPALAGLDMNMPGFIGYGIGDQDQPDPSTATNSWWGSELSTMVNNGSLSETRIDDMVTRIFAAWYQLGQDEDYPHVSFTQHGQQTFSADGQLVNEHVNVQGEHYRLIREIGAASSILLKNTKNALPLRVKNLKRIGIFGSDAAANPDGANNCAGGATSHGCSQGTLAQGWGSGTAYFPYLVDPLSAIGTHIRSINPTVVVDAVTNDFNLKAVSDAASLADTCLVFVNADSGEGYITVDGNAGDRNNITLWHGGDNLILTTASRCANTIVVAHIVGPVLVESWIDHPNVTAFINAGIPGQESDEPEWAVAYTMAKTREDYNADVLYTSSDPVTQITYEEALEIDYRHFDAHDIEPRFEFGFGLSYTTFVYSGLETAPHPRRDADHTTTSAPGTAASPVNPVGGPTELYDVVATVSFTIKNTGPIAGNEVPQLYLGFPASVNEPPKVLRGFTRKLIAAGSETRVALDLRRKDVSVWDVVRQDWVVPEGRFEVMVGSSSRDIKLTGSLEF</sequence>
<evidence type="ECO:0000313" key="15">
    <source>
        <dbReference type="Proteomes" id="UP001221142"/>
    </source>
</evidence>
<evidence type="ECO:0000256" key="5">
    <source>
        <dbReference type="ARBA" id="ARBA00022801"/>
    </source>
</evidence>
<dbReference type="Gene3D" id="2.60.40.10">
    <property type="entry name" value="Immunoglobulins"/>
    <property type="match status" value="1"/>
</dbReference>
<comment type="catalytic activity">
    <reaction evidence="1 11">
        <text>Hydrolysis of terminal, non-reducing beta-D-glucosyl residues with release of beta-D-glucose.</text>
        <dbReference type="EC" id="3.2.1.21"/>
    </reaction>
</comment>
<feature type="region of interest" description="Disordered" evidence="12">
    <location>
        <begin position="700"/>
        <end position="725"/>
    </location>
</feature>
<keyword evidence="5 11" id="KW-0378">Hydrolase</keyword>
<evidence type="ECO:0000313" key="14">
    <source>
        <dbReference type="EMBL" id="KAJ7611229.1"/>
    </source>
</evidence>
<evidence type="ECO:0000256" key="7">
    <source>
        <dbReference type="ARBA" id="ARBA00023180"/>
    </source>
</evidence>
<dbReference type="SUPFAM" id="SSF52279">
    <property type="entry name" value="Beta-D-glucan exohydrolase, C-terminal domain"/>
    <property type="match status" value="1"/>
</dbReference>
<gene>
    <name evidence="14" type="ORF">FB45DRAFT_982059</name>
</gene>
<dbReference type="InterPro" id="IPR017853">
    <property type="entry name" value="GH"/>
</dbReference>
<keyword evidence="8 11" id="KW-0119">Carbohydrate metabolism</keyword>
<keyword evidence="15" id="KW-1185">Reference proteome</keyword>
<dbReference type="EMBL" id="JARKIF010000033">
    <property type="protein sequence ID" value="KAJ7611229.1"/>
    <property type="molecule type" value="Genomic_DNA"/>
</dbReference>
<dbReference type="Pfam" id="PF14310">
    <property type="entry name" value="Fn3-like"/>
    <property type="match status" value="1"/>
</dbReference>
<dbReference type="InterPro" id="IPR036962">
    <property type="entry name" value="Glyco_hydro_3_N_sf"/>
</dbReference>
<dbReference type="EC" id="3.2.1.21" evidence="4 11"/>
<dbReference type="PANTHER" id="PTHR42715:SF2">
    <property type="entry name" value="BETA-GLUCOSIDASE F-RELATED"/>
    <property type="match status" value="1"/>
</dbReference>
<dbReference type="GO" id="GO:0030245">
    <property type="term" value="P:cellulose catabolic process"/>
    <property type="evidence" value="ECO:0007669"/>
    <property type="project" value="UniProtKB-KW"/>
</dbReference>
<dbReference type="PANTHER" id="PTHR42715">
    <property type="entry name" value="BETA-GLUCOSIDASE"/>
    <property type="match status" value="1"/>
</dbReference>
<dbReference type="InterPro" id="IPR050288">
    <property type="entry name" value="Cellulose_deg_GH3"/>
</dbReference>
<dbReference type="InterPro" id="IPR002772">
    <property type="entry name" value="Glyco_hydro_3_C"/>
</dbReference>
<dbReference type="Gene3D" id="3.40.50.1700">
    <property type="entry name" value="Glycoside hydrolase family 3 C-terminal domain"/>
    <property type="match status" value="1"/>
</dbReference>
<feature type="compositionally biased region" description="Low complexity" evidence="12">
    <location>
        <begin position="710"/>
        <end position="721"/>
    </location>
</feature>
<evidence type="ECO:0000256" key="4">
    <source>
        <dbReference type="ARBA" id="ARBA00012744"/>
    </source>
</evidence>
<dbReference type="InterPro" id="IPR019800">
    <property type="entry name" value="Glyco_hydro_3_AS"/>
</dbReference>
<dbReference type="InterPro" id="IPR036881">
    <property type="entry name" value="Glyco_hydro_3_C_sf"/>
</dbReference>
<dbReference type="GO" id="GO:0008422">
    <property type="term" value="F:beta-glucosidase activity"/>
    <property type="evidence" value="ECO:0007669"/>
    <property type="project" value="UniProtKB-EC"/>
</dbReference>
<dbReference type="Proteomes" id="UP001221142">
    <property type="component" value="Unassembled WGS sequence"/>
</dbReference>
<protein>
    <recommendedName>
        <fullName evidence="4 11">beta-glucosidase</fullName>
        <ecNumber evidence="4 11">3.2.1.21</ecNumber>
    </recommendedName>
</protein>
<evidence type="ECO:0000256" key="11">
    <source>
        <dbReference type="RuleBase" id="RU361161"/>
    </source>
</evidence>
<evidence type="ECO:0000256" key="10">
    <source>
        <dbReference type="ARBA" id="ARBA00023326"/>
    </source>
</evidence>
<proteinExistence type="inferred from homology"/>
<evidence type="ECO:0000256" key="8">
    <source>
        <dbReference type="ARBA" id="ARBA00023277"/>
    </source>
</evidence>
<dbReference type="InterPro" id="IPR013783">
    <property type="entry name" value="Ig-like_fold"/>
</dbReference>
<feature type="domain" description="Fibronectin type III-like" evidence="13">
    <location>
        <begin position="752"/>
        <end position="821"/>
    </location>
</feature>
<dbReference type="FunFam" id="3.20.20.300:FF:000002">
    <property type="entry name" value="Probable beta-glucosidase"/>
    <property type="match status" value="1"/>
</dbReference>
<comment type="caution">
    <text evidence="14">The sequence shown here is derived from an EMBL/GenBank/DDBJ whole genome shotgun (WGS) entry which is preliminary data.</text>
</comment>
<evidence type="ECO:0000256" key="6">
    <source>
        <dbReference type="ARBA" id="ARBA00023001"/>
    </source>
</evidence>
<keyword evidence="6" id="KW-0136">Cellulose degradation</keyword>
<organism evidence="14 15">
    <name type="scientific">Roridomyces roridus</name>
    <dbReference type="NCBI Taxonomy" id="1738132"/>
    <lineage>
        <taxon>Eukaryota</taxon>
        <taxon>Fungi</taxon>
        <taxon>Dikarya</taxon>
        <taxon>Basidiomycota</taxon>
        <taxon>Agaricomycotina</taxon>
        <taxon>Agaricomycetes</taxon>
        <taxon>Agaricomycetidae</taxon>
        <taxon>Agaricales</taxon>
        <taxon>Marasmiineae</taxon>
        <taxon>Mycenaceae</taxon>
        <taxon>Roridomyces</taxon>
    </lineage>
</organism>